<dbReference type="GO" id="GO:0008168">
    <property type="term" value="F:methyltransferase activity"/>
    <property type="evidence" value="ECO:0007669"/>
    <property type="project" value="UniProtKB-KW"/>
</dbReference>
<dbReference type="InterPro" id="IPR050953">
    <property type="entry name" value="N4_N6_ade-DNA_methylase"/>
</dbReference>
<dbReference type="EC" id="2.1.1.72" evidence="1"/>
<sequence>MSNHISEYIEIVRNRYNLGQSSEHTFRGDLEQLIRSLVPNVDITNEPSKVTDCGNPDYVISKGKIPIGFIEAKDIGKDLNSKVYKEQFDRYKNALDNLVITDYLHFQFFQNGSLVHEVSIAELVDGEIKALEENFIQFTNLIRDFCAFISQTIKSAKRLAELMAGKARLLENTLENAVSSDDDNHQNTELRRQFEIFKDVLIHDLTPKGFADIYAQTLAYGMFAARLHDTSLNDFSRQEASELIPKTNPFLRRLFEYVAGANIDDRIRTTVDNLADVFRATNVAEILKDFGKSTQTQDPIIHFYETFLAEYNPAVRKQRGVWYTPEPVVKFIIRAVDEILKKEFEISDGLADTQKTTIEVDTQNRDRRTKTGYVRGEKQVHRVQILDPATGTGTFLAEVVRFIYQSKFNSMGGMWSSYVENELIPRLNGFELLMASYAMAHLKLDLLLTDTGYIPNNERRFNVFLTNSLEEYHPDTGKLFADWLSSEAKEANYIKRDTPVMVVVGNPPYAVSSVNKGEWIQGLIADYKKNLNERKINLDDDYIKFIRYGQHYIEKNGAGILAYITNNSFLDGVTHRQMRKDLLEGFDKIYILDLHGNSRKLETSPDGSVDQNVFDIMAGVSINIFVKTGAKKKNELGEVYVYDLYGKRDFKYETLSNENFSSIRFEKLAPTPPYYFFVKKDFGKAEQYNNGFKLDELMTFNNSGFETAKDKFLVKFTEKEARDLTADINNLSLEELSSKHNLKLSKAEEVKTDIGNAYNIKALYRPFDIRSTLISPNSKGVMFRPRFDTVRHLLEDNIALLCCKRQTSFDFQHIFITTNAVERCAVSLQTGEVSYVFPLYLYENRADNLSEEKIKKKILNLKSDVTDKISEELGLELCSQSNQKMKSYTPLDLIDYIYAVLHSRAYRDQYKEFLKIDFPKIPYPKDQLVFWRLVKIGSALRKAHLLDEVSVYSLDIMYPVSGNNIVEKITFKEGKVYINSTQYFSDIPQMTWEFYIGGYQPAIKWLKDRKGRELSFDEVLHYQKIIKALSETQRLMDEIEKIDFM</sequence>
<feature type="domain" description="Type II methyltransferase M.TaqI-like" evidence="6">
    <location>
        <begin position="472"/>
        <end position="594"/>
    </location>
</feature>
<dbReference type="Gene3D" id="3.40.50.150">
    <property type="entry name" value="Vaccinia Virus protein VP39"/>
    <property type="match status" value="1"/>
</dbReference>
<evidence type="ECO:0000259" key="6">
    <source>
        <dbReference type="Pfam" id="PF07669"/>
    </source>
</evidence>
<dbReference type="EMBL" id="BAAAFM010000003">
    <property type="protein sequence ID" value="GAA0204091.1"/>
    <property type="molecule type" value="Genomic_DNA"/>
</dbReference>
<evidence type="ECO:0000256" key="5">
    <source>
        <dbReference type="ARBA" id="ARBA00047942"/>
    </source>
</evidence>
<evidence type="ECO:0000256" key="1">
    <source>
        <dbReference type="ARBA" id="ARBA00011900"/>
    </source>
</evidence>
<proteinExistence type="predicted"/>
<comment type="catalytic activity">
    <reaction evidence="5">
        <text>a 2'-deoxyadenosine in DNA + S-adenosyl-L-methionine = an N(6)-methyl-2'-deoxyadenosine in DNA + S-adenosyl-L-homocysteine + H(+)</text>
        <dbReference type="Rhea" id="RHEA:15197"/>
        <dbReference type="Rhea" id="RHEA-COMP:12418"/>
        <dbReference type="Rhea" id="RHEA-COMP:12419"/>
        <dbReference type="ChEBI" id="CHEBI:15378"/>
        <dbReference type="ChEBI" id="CHEBI:57856"/>
        <dbReference type="ChEBI" id="CHEBI:59789"/>
        <dbReference type="ChEBI" id="CHEBI:90615"/>
        <dbReference type="ChEBI" id="CHEBI:90616"/>
        <dbReference type="EC" id="2.1.1.72"/>
    </reaction>
</comment>
<dbReference type="InterPro" id="IPR011639">
    <property type="entry name" value="MethylTrfase_TaqI-like_dom"/>
</dbReference>
<dbReference type="PANTHER" id="PTHR33841:SF1">
    <property type="entry name" value="DNA METHYLTRANSFERASE A"/>
    <property type="match status" value="1"/>
</dbReference>
<gene>
    <name evidence="8" type="ORF">GCM10009123_09240</name>
</gene>
<dbReference type="GO" id="GO:0032259">
    <property type="term" value="P:methylation"/>
    <property type="evidence" value="ECO:0007669"/>
    <property type="project" value="UniProtKB-KW"/>
</dbReference>
<evidence type="ECO:0000256" key="2">
    <source>
        <dbReference type="ARBA" id="ARBA00022603"/>
    </source>
</evidence>
<dbReference type="PRINTS" id="PR00507">
    <property type="entry name" value="N12N6MTFRASE"/>
</dbReference>
<organism evidence="8 9">
    <name type="scientific">Kangiella japonica</name>
    <dbReference type="NCBI Taxonomy" id="647384"/>
    <lineage>
        <taxon>Bacteria</taxon>
        <taxon>Pseudomonadati</taxon>
        <taxon>Pseudomonadota</taxon>
        <taxon>Gammaproteobacteria</taxon>
        <taxon>Kangiellales</taxon>
        <taxon>Kangiellaceae</taxon>
        <taxon>Kangiella</taxon>
    </lineage>
</organism>
<evidence type="ECO:0000259" key="7">
    <source>
        <dbReference type="Pfam" id="PF18135"/>
    </source>
</evidence>
<protein>
    <recommendedName>
        <fullName evidence="1">site-specific DNA-methyltransferase (adenine-specific)</fullName>
        <ecNumber evidence="1">2.1.1.72</ecNumber>
    </recommendedName>
</protein>
<dbReference type="InterPro" id="IPR041635">
    <property type="entry name" value="Type_ISP_LLaBIII_C"/>
</dbReference>
<accession>A0ABN0SWT9</accession>
<evidence type="ECO:0000256" key="4">
    <source>
        <dbReference type="ARBA" id="ARBA00022691"/>
    </source>
</evidence>
<reference evidence="8 9" key="1">
    <citation type="journal article" date="2019" name="Int. J. Syst. Evol. Microbiol.">
        <title>The Global Catalogue of Microorganisms (GCM) 10K type strain sequencing project: providing services to taxonomists for standard genome sequencing and annotation.</title>
        <authorList>
            <consortium name="The Broad Institute Genomics Platform"/>
            <consortium name="The Broad Institute Genome Sequencing Center for Infectious Disease"/>
            <person name="Wu L."/>
            <person name="Ma J."/>
        </authorList>
    </citation>
    <scope>NUCLEOTIDE SEQUENCE [LARGE SCALE GENOMIC DNA]</scope>
    <source>
        <strain evidence="8 9">JCM 16211</strain>
    </source>
</reference>
<name>A0ABN0SWT9_9GAMM</name>
<evidence type="ECO:0000313" key="9">
    <source>
        <dbReference type="Proteomes" id="UP001501221"/>
    </source>
</evidence>
<dbReference type="InterPro" id="IPR029063">
    <property type="entry name" value="SAM-dependent_MTases_sf"/>
</dbReference>
<keyword evidence="9" id="KW-1185">Reference proteome</keyword>
<keyword evidence="3" id="KW-0808">Transferase</keyword>
<evidence type="ECO:0000313" key="8">
    <source>
        <dbReference type="EMBL" id="GAA0204091.1"/>
    </source>
</evidence>
<dbReference type="Pfam" id="PF07669">
    <property type="entry name" value="Eco57I"/>
    <property type="match status" value="1"/>
</dbReference>
<keyword evidence="2 8" id="KW-0489">Methyltransferase</keyword>
<dbReference type="Pfam" id="PF18135">
    <property type="entry name" value="Type_ISP_C"/>
    <property type="match status" value="1"/>
</dbReference>
<dbReference type="PANTHER" id="PTHR33841">
    <property type="entry name" value="DNA METHYLTRANSFERASE YEEA-RELATED"/>
    <property type="match status" value="1"/>
</dbReference>
<feature type="domain" description="Type ISP restriction-modification enzyme LLaBIII C-terminal specificity" evidence="7">
    <location>
        <begin position="696"/>
        <end position="1038"/>
    </location>
</feature>
<dbReference type="SUPFAM" id="SSF53335">
    <property type="entry name" value="S-adenosyl-L-methionine-dependent methyltransferases"/>
    <property type="match status" value="1"/>
</dbReference>
<dbReference type="RefSeq" id="WP_343987265.1">
    <property type="nucleotide sequence ID" value="NZ_BAAAFM010000003.1"/>
</dbReference>
<comment type="caution">
    <text evidence="8">The sequence shown here is derived from an EMBL/GenBank/DDBJ whole genome shotgun (WGS) entry which is preliminary data.</text>
</comment>
<evidence type="ECO:0000256" key="3">
    <source>
        <dbReference type="ARBA" id="ARBA00022679"/>
    </source>
</evidence>
<dbReference type="Proteomes" id="UP001501221">
    <property type="component" value="Unassembled WGS sequence"/>
</dbReference>
<keyword evidence="4" id="KW-0949">S-adenosyl-L-methionine</keyword>